<evidence type="ECO:0000259" key="1">
    <source>
        <dbReference type="Pfam" id="PF03372"/>
    </source>
</evidence>
<name>A0A151R2C2_CAJCA</name>
<dbReference type="Gramene" id="C.cajan_39215.t">
    <property type="protein sequence ID" value="C.cajan_39215.t.cds1"/>
    <property type="gene ID" value="C.cajan_39215"/>
</dbReference>
<sequence>MPDELLKKLWGNGDCNYAWSPAINAAVGLLTIWDPSKIHVHSQFSGSGFLGLIVMVRDFGDTMVLVNMYAPSEGRLKKRLWDELILCKENSPISLWCVAGDSNSVRSLKERVGLVYGMYATTDIEVYNNFIEQLELVDVPLGGRKFTWFRPNGTVNSRIDRILVSRSWFVRWPGVSQLVLNRGISDHCPILMRNKVVDWPQAILLSVRFFYYGAYFLV</sequence>
<gene>
    <name evidence="2" type="ORF">KK1_042146</name>
</gene>
<accession>A0A151R2C2</accession>
<dbReference type="GO" id="GO:0003824">
    <property type="term" value="F:catalytic activity"/>
    <property type="evidence" value="ECO:0007669"/>
    <property type="project" value="InterPro"/>
</dbReference>
<dbReference type="Proteomes" id="UP000075243">
    <property type="component" value="Unassembled WGS sequence"/>
</dbReference>
<dbReference type="SUPFAM" id="SSF56219">
    <property type="entry name" value="DNase I-like"/>
    <property type="match status" value="1"/>
</dbReference>
<dbReference type="PANTHER" id="PTHR33710">
    <property type="entry name" value="BNAC02G09200D PROTEIN"/>
    <property type="match status" value="1"/>
</dbReference>
<dbReference type="PANTHER" id="PTHR33710:SF64">
    <property type="entry name" value="ENDONUCLEASE_EXONUCLEASE_PHOSPHATASE DOMAIN-CONTAINING PROTEIN"/>
    <property type="match status" value="1"/>
</dbReference>
<keyword evidence="3" id="KW-1185">Reference proteome</keyword>
<feature type="domain" description="Endonuclease/exonuclease/phosphatase" evidence="1">
    <location>
        <begin position="71"/>
        <end position="187"/>
    </location>
</feature>
<dbReference type="InterPro" id="IPR005135">
    <property type="entry name" value="Endo/exonuclease/phosphatase"/>
</dbReference>
<dbReference type="InterPro" id="IPR036691">
    <property type="entry name" value="Endo/exonu/phosph_ase_sf"/>
</dbReference>
<organism evidence="2 3">
    <name type="scientific">Cajanus cajan</name>
    <name type="common">Pigeon pea</name>
    <name type="synonym">Cajanus indicus</name>
    <dbReference type="NCBI Taxonomy" id="3821"/>
    <lineage>
        <taxon>Eukaryota</taxon>
        <taxon>Viridiplantae</taxon>
        <taxon>Streptophyta</taxon>
        <taxon>Embryophyta</taxon>
        <taxon>Tracheophyta</taxon>
        <taxon>Spermatophyta</taxon>
        <taxon>Magnoliopsida</taxon>
        <taxon>eudicotyledons</taxon>
        <taxon>Gunneridae</taxon>
        <taxon>Pentapetalae</taxon>
        <taxon>rosids</taxon>
        <taxon>fabids</taxon>
        <taxon>Fabales</taxon>
        <taxon>Fabaceae</taxon>
        <taxon>Papilionoideae</taxon>
        <taxon>50 kb inversion clade</taxon>
        <taxon>NPAAA clade</taxon>
        <taxon>indigoferoid/millettioid clade</taxon>
        <taxon>Phaseoleae</taxon>
        <taxon>Cajanus</taxon>
    </lineage>
</organism>
<dbReference type="AlphaFoldDB" id="A0A151R2C2"/>
<evidence type="ECO:0000313" key="3">
    <source>
        <dbReference type="Proteomes" id="UP000075243"/>
    </source>
</evidence>
<reference evidence="2" key="1">
    <citation type="journal article" date="2012" name="Nat. Biotechnol.">
        <title>Draft genome sequence of pigeonpea (Cajanus cajan), an orphan legume crop of resource-poor farmers.</title>
        <authorList>
            <person name="Varshney R.K."/>
            <person name="Chen W."/>
            <person name="Li Y."/>
            <person name="Bharti A.K."/>
            <person name="Saxena R.K."/>
            <person name="Schlueter J.A."/>
            <person name="Donoghue M.T."/>
            <person name="Azam S."/>
            <person name="Fan G."/>
            <person name="Whaley A.M."/>
            <person name="Farmer A.D."/>
            <person name="Sheridan J."/>
            <person name="Iwata A."/>
            <person name="Tuteja R."/>
            <person name="Penmetsa R.V."/>
            <person name="Wu W."/>
            <person name="Upadhyaya H.D."/>
            <person name="Yang S.P."/>
            <person name="Shah T."/>
            <person name="Saxena K.B."/>
            <person name="Michael T."/>
            <person name="McCombie W.R."/>
            <person name="Yang B."/>
            <person name="Zhang G."/>
            <person name="Yang H."/>
            <person name="Wang J."/>
            <person name="Spillane C."/>
            <person name="Cook D.R."/>
            <person name="May G.D."/>
            <person name="Xu X."/>
            <person name="Jackson S.A."/>
        </authorList>
    </citation>
    <scope>NUCLEOTIDE SEQUENCE [LARGE SCALE GENOMIC DNA]</scope>
</reference>
<dbReference type="Pfam" id="PF03372">
    <property type="entry name" value="Exo_endo_phos"/>
    <property type="match status" value="1"/>
</dbReference>
<protein>
    <recommendedName>
        <fullName evidence="1">Endonuclease/exonuclease/phosphatase domain-containing protein</fullName>
    </recommendedName>
</protein>
<dbReference type="EMBL" id="KQ484177">
    <property type="protein sequence ID" value="KYP36717.1"/>
    <property type="molecule type" value="Genomic_DNA"/>
</dbReference>
<dbReference type="Gene3D" id="3.60.10.10">
    <property type="entry name" value="Endonuclease/exonuclease/phosphatase"/>
    <property type="match status" value="1"/>
</dbReference>
<evidence type="ECO:0000313" key="2">
    <source>
        <dbReference type="EMBL" id="KYP36717.1"/>
    </source>
</evidence>
<proteinExistence type="predicted"/>